<dbReference type="Pfam" id="PF07992">
    <property type="entry name" value="Pyr_redox_2"/>
    <property type="match status" value="1"/>
</dbReference>
<keyword evidence="8 9" id="KW-0131">Cell cycle</keyword>
<dbReference type="InterPro" id="IPR033031">
    <property type="entry name" value="Scc2/Nipped-B"/>
</dbReference>
<dbReference type="GO" id="GO:0003682">
    <property type="term" value="F:chromatin binding"/>
    <property type="evidence" value="ECO:0007669"/>
    <property type="project" value="TreeGrafter"/>
</dbReference>
<name>A0A0G2FXV9_PHACM</name>
<dbReference type="GO" id="GO:1990414">
    <property type="term" value="P:replication-born double-strand break repair via sister chromatid exchange"/>
    <property type="evidence" value="ECO:0007669"/>
    <property type="project" value="TreeGrafter"/>
</dbReference>
<dbReference type="InterPro" id="IPR002048">
    <property type="entry name" value="EF_hand_dom"/>
</dbReference>
<gene>
    <name evidence="12" type="ORF">UCRPC4_g05872</name>
</gene>
<dbReference type="GO" id="GO:0061775">
    <property type="term" value="F:cohesin loader activity"/>
    <property type="evidence" value="ECO:0007669"/>
    <property type="project" value="InterPro"/>
</dbReference>
<dbReference type="InterPro" id="IPR036188">
    <property type="entry name" value="FAD/NAD-bd_sf"/>
</dbReference>
<dbReference type="InterPro" id="IPR011989">
    <property type="entry name" value="ARM-like"/>
</dbReference>
<feature type="region of interest" description="Disordered" evidence="10">
    <location>
        <begin position="573"/>
        <end position="595"/>
    </location>
</feature>
<dbReference type="GO" id="GO:0016491">
    <property type="term" value="F:oxidoreductase activity"/>
    <property type="evidence" value="ECO:0007669"/>
    <property type="project" value="InterPro"/>
</dbReference>
<dbReference type="PANTHER" id="PTHR21704:SF18">
    <property type="entry name" value="NIPPED-B-LIKE PROTEIN"/>
    <property type="match status" value="1"/>
</dbReference>
<evidence type="ECO:0000256" key="1">
    <source>
        <dbReference type="ARBA" id="ARBA00004123"/>
    </source>
</evidence>
<dbReference type="CDD" id="cd23958">
    <property type="entry name" value="SCC2"/>
    <property type="match status" value="1"/>
</dbReference>
<dbReference type="FunFam" id="3.50.50.100:FF:000005">
    <property type="entry name" value="NADH-ubiquinone oxidoreductase 64 kDa subunit"/>
    <property type="match status" value="1"/>
</dbReference>
<evidence type="ECO:0000256" key="4">
    <source>
        <dbReference type="ARBA" id="ARBA00022737"/>
    </source>
</evidence>
<dbReference type="GO" id="GO:0071169">
    <property type="term" value="P:establishment of protein localization to chromatin"/>
    <property type="evidence" value="ECO:0007669"/>
    <property type="project" value="TreeGrafter"/>
</dbReference>
<comment type="subcellular location">
    <subcellularLocation>
        <location evidence="2">Mitochondrion inner membrane</location>
        <topology evidence="2">Peripheral membrane protein</topology>
        <orientation evidence="2">Intermembrane side</orientation>
    </subcellularLocation>
    <subcellularLocation>
        <location evidence="1 9">Nucleus</location>
    </subcellularLocation>
</comment>
<dbReference type="Pfam" id="PF12830">
    <property type="entry name" value="Nipped-B_C"/>
    <property type="match status" value="1"/>
</dbReference>
<evidence type="ECO:0000313" key="12">
    <source>
        <dbReference type="EMBL" id="KKY16613.1"/>
    </source>
</evidence>
<evidence type="ECO:0000259" key="11">
    <source>
        <dbReference type="PROSITE" id="PS50222"/>
    </source>
</evidence>
<evidence type="ECO:0000256" key="2">
    <source>
        <dbReference type="ARBA" id="ARBA00004137"/>
    </source>
</evidence>
<evidence type="ECO:0000256" key="10">
    <source>
        <dbReference type="SAM" id="MobiDB-lite"/>
    </source>
</evidence>
<dbReference type="PROSITE" id="PS00018">
    <property type="entry name" value="EF_HAND_1"/>
    <property type="match status" value="1"/>
</dbReference>
<dbReference type="InterPro" id="IPR018247">
    <property type="entry name" value="EF_Hand_1_Ca_BS"/>
</dbReference>
<dbReference type="Pfam" id="PF22366">
    <property type="entry name" value="NDH2_C"/>
    <property type="match status" value="1"/>
</dbReference>
<dbReference type="GO" id="GO:0005509">
    <property type="term" value="F:calcium ion binding"/>
    <property type="evidence" value="ECO:0007669"/>
    <property type="project" value="InterPro"/>
</dbReference>
<keyword evidence="7 9" id="KW-0539">Nucleus</keyword>
<comment type="similarity">
    <text evidence="3 9">Belongs to the SCC2/Nipped-B family.</text>
</comment>
<proteinExistence type="inferred from homology"/>
<dbReference type="GO" id="GO:0090694">
    <property type="term" value="C:Scc2-Scc4 cohesin loading complex"/>
    <property type="evidence" value="ECO:0007669"/>
    <property type="project" value="TreeGrafter"/>
</dbReference>
<dbReference type="FunFam" id="3.50.50.100:FF:000002">
    <property type="entry name" value="External alternative NAD(P)H-ubiquinone oxidoreductase B1, mitochondrial"/>
    <property type="match status" value="1"/>
</dbReference>
<dbReference type="InterPro" id="IPR054585">
    <property type="entry name" value="NDH2-like_C"/>
</dbReference>
<reference evidence="12 13" key="2">
    <citation type="submission" date="2015-05" db="EMBL/GenBank/DDBJ databases">
        <authorList>
            <person name="Morales-Cruz A."/>
            <person name="Amrine K.C."/>
            <person name="Cantu D."/>
        </authorList>
    </citation>
    <scope>NUCLEOTIDE SEQUENCE [LARGE SCALE GENOMIC DNA]</scope>
    <source>
        <strain evidence="12">UCRPC4</strain>
    </source>
</reference>
<dbReference type="InterPro" id="IPR011992">
    <property type="entry name" value="EF-hand-dom_pair"/>
</dbReference>
<dbReference type="Pfam" id="PF12765">
    <property type="entry name" value="Cohesin_HEAT"/>
    <property type="match status" value="1"/>
</dbReference>
<evidence type="ECO:0000256" key="7">
    <source>
        <dbReference type="ARBA" id="ARBA00023242"/>
    </source>
</evidence>
<dbReference type="GO" id="GO:0010468">
    <property type="term" value="P:regulation of gene expression"/>
    <property type="evidence" value="ECO:0007669"/>
    <property type="project" value="InterPro"/>
</dbReference>
<keyword evidence="4 9" id="KW-0677">Repeat</keyword>
<dbReference type="PROSITE" id="PS50222">
    <property type="entry name" value="EF_HAND_2"/>
    <property type="match status" value="1"/>
</dbReference>
<evidence type="ECO:0000256" key="6">
    <source>
        <dbReference type="ARBA" id="ARBA00022946"/>
    </source>
</evidence>
<reference evidence="12 13" key="1">
    <citation type="submission" date="2015-05" db="EMBL/GenBank/DDBJ databases">
        <title>Distinctive expansion of gene families associated with plant cell wall degradation and secondary metabolism in the genomes of grapevine trunk pathogens.</title>
        <authorList>
            <person name="Lawrence D.P."/>
            <person name="Travadon R."/>
            <person name="Rolshausen P.E."/>
            <person name="Baumgartner K."/>
        </authorList>
    </citation>
    <scope>NUCLEOTIDE SEQUENCE [LARGE SCALE GENOMIC DNA]</scope>
    <source>
        <strain evidence="12">UCRPC4</strain>
    </source>
</reference>
<dbReference type="Proteomes" id="UP000053317">
    <property type="component" value="Unassembled WGS sequence"/>
</dbReference>
<feature type="region of interest" description="Disordered" evidence="10">
    <location>
        <begin position="1711"/>
        <end position="1758"/>
    </location>
</feature>
<dbReference type="SMART" id="SM00054">
    <property type="entry name" value="EFh"/>
    <property type="match status" value="1"/>
</dbReference>
<evidence type="ECO:0000256" key="3">
    <source>
        <dbReference type="ARBA" id="ARBA00009252"/>
    </source>
</evidence>
<protein>
    <recommendedName>
        <fullName evidence="9">Sister chromatid cohesion protein</fullName>
    </recommendedName>
</protein>
<dbReference type="InterPro" id="IPR024986">
    <property type="entry name" value="Nipped-B_C"/>
</dbReference>
<evidence type="ECO:0000256" key="8">
    <source>
        <dbReference type="ARBA" id="ARBA00023306"/>
    </source>
</evidence>
<feature type="compositionally biased region" description="Polar residues" evidence="10">
    <location>
        <begin position="586"/>
        <end position="595"/>
    </location>
</feature>
<dbReference type="PANTHER" id="PTHR21704">
    <property type="entry name" value="NIPPED-B-LIKE PROTEIN DELANGIN SCC2-RELATED"/>
    <property type="match status" value="1"/>
</dbReference>
<evidence type="ECO:0000256" key="5">
    <source>
        <dbReference type="ARBA" id="ARBA00022837"/>
    </source>
</evidence>
<evidence type="ECO:0000256" key="9">
    <source>
        <dbReference type="RuleBase" id="RU364107"/>
    </source>
</evidence>
<dbReference type="Gene3D" id="3.50.50.100">
    <property type="match status" value="2"/>
</dbReference>
<keyword evidence="6" id="KW-0809">Transit peptide</keyword>
<keyword evidence="13" id="KW-1185">Reference proteome</keyword>
<organism evidence="12 13">
    <name type="scientific">Phaeomoniella chlamydospora</name>
    <name type="common">Phaeoacremonium chlamydosporum</name>
    <dbReference type="NCBI Taxonomy" id="158046"/>
    <lineage>
        <taxon>Eukaryota</taxon>
        <taxon>Fungi</taxon>
        <taxon>Dikarya</taxon>
        <taxon>Ascomycota</taxon>
        <taxon>Pezizomycotina</taxon>
        <taxon>Eurotiomycetes</taxon>
        <taxon>Chaetothyriomycetidae</taxon>
        <taxon>Phaeomoniellales</taxon>
        <taxon>Phaeomoniellaceae</taxon>
        <taxon>Phaeomoniella</taxon>
    </lineage>
</organism>
<comment type="caution">
    <text evidence="12">The sequence shown here is derived from an EMBL/GenBank/DDBJ whole genome shotgun (WGS) entry which is preliminary data.</text>
</comment>
<keyword evidence="5" id="KW-0106">Calcium</keyword>
<dbReference type="GO" id="GO:0005743">
    <property type="term" value="C:mitochondrial inner membrane"/>
    <property type="evidence" value="ECO:0007669"/>
    <property type="project" value="UniProtKB-SubCell"/>
</dbReference>
<dbReference type="SUPFAM" id="SSF47473">
    <property type="entry name" value="EF-hand"/>
    <property type="match status" value="1"/>
</dbReference>
<evidence type="ECO:0000313" key="13">
    <source>
        <dbReference type="Proteomes" id="UP000053317"/>
    </source>
</evidence>
<dbReference type="InterPro" id="IPR026003">
    <property type="entry name" value="Cohesin_HEAT"/>
</dbReference>
<feature type="domain" description="EF-hand" evidence="11">
    <location>
        <begin position="2242"/>
        <end position="2277"/>
    </location>
</feature>
<sequence length="2410" mass="268627">MNSQQPPRQAVSVVIHGHDHSQPVANGHYTPLQHNKRRRLLNVDEALQFSPLTTSPAIGVDRIPLPQIGSAHHESELLSADDKATVLKSLEDLKGPKYGPRGQEQYKRAVREVQDLLSNETTSYRMKPRRRSARTANHARSSTAQALQLSPFAKKLFESVKMPLEYASVTSATGTLSQNKESFHANTGVNTVAPLKVEPRIVVETLTASETARYVPLPDSPKRRKLDSDGEILFQKEGSAKAVEKLQELLFEIFEEEDHLQPDTSMDNSRQPSALFDTLISNEDGTPRLSVKAHERLYPAISKVVALDQIQNIPLDYLKRLQRLCEEPVTFVDRLDLDVRHDLETNQIATWQQQLRIAENDMAAASTFMNIALGNLHEKELFPEEMSSKLPRFLQKIIEDLIIPVAELRSTGKTAATFTAAKSARDHLLKLVTQSKRFLKLFTDLHMKMKDTEYAINAVVSLGPKLISVESASAEKDSVLGPQNFERLRKAAMGVMAKVFARYQEQQHSITEGLLDSLSKLPTAKQGARQYKLTNGKSIQLVSALFMQLVQATATAPQVESTKHKAVALQKSALPEEGQEDDVDSETNQQPSSIHQLRSLSRPLVGCAHINARRIVQGFLRRAMESKRSGDDKHRNLLDLFIEDLIVTLNSPEWPAAEVLLRFLTSDLFFSVTGKLVAEGEEIQVPTIMALEILGWVASAILNMKNAMSKDAAELDFEEQGISFNIQQLVEDQNSGGLRPEDFILESGPFPILIQHLNGMGSDNWQVDSAKSLYILQWAELLCTTFGNDVSDLGLDITGIVASVRELLINPAHLETEFELGNITAGHGRLAHRLVMLNSGLCKYFNHIIRILINSINSDQVKTRSRSLKSIVSLLEVDPNLLDKEPGIMKAIFRCTTDPSPMVRDSALSLIGKYISITPKLLDEGCHTIFRCFGDSSVGVRKKCINLSRDIYRTEQRQDLRIAISDMILQRIQDPEDSVSGLARQTLEELWLSELTQISAADDVDDSARAKVAVSNQTEILVRTLQRHEHNPAFLESFLRTLFKDKAKAVSPLEKCCKAIVSDAFDKAVTLQNDRSPRNAEYLLQTLTVFGKARPRLIDSVRLEALLPYLGNLKSRKADEGDKSDDLSLFQSVVSIFHSVIPHLSAMAKPLLVDVQRKLFESIPQLPKQVLDEVTACLWTIHSVLRETVRFTRLAVSVLKNGLDMRGSDLGDAKSTLKLRSYIRILGSIGKSWDLESQLQIFKRVVPTSQETSVAGIFAEFCIPFTTPGQPLTLRAIALDSLGSICLTWPGQLQKPRVQQAFLYVFSENISDLQDVALKIFAEFFGIREYGVDTFGSKVANDDSQDQDLGRLGGSLKASEHDGAAAIIGAQFLQPIITIATRRLDQSALTATRVIASINRQGLIHPKECASALVALETSTNVIISKIAVDTHRSLHQQHESMFEREYMKAVYEAFFYQKNVIGDASGANARPYVSKLRFLFDIVKMSNTKYVKKFLSNLVSRSTFDLAKLGARQDLLDAVLFARFVMQNIAFLEYGRVEDLIHVIGHMEGVIGKLGVDIAQNIESQILYTATSMSHLGMDGHQGDTVTNSAEIPRSSEAPALNETPIDRGLLQKLTAAAMILSTISETQRYLKRQYGISRAALLSHDSNEKTKDAKELGKVLTKVHGVTGDRYWEATKHIMSSLDNEDSMKARCQEFVILMSVDDDVKVTTEDGHDRHSWSASAEYEEQPPNTPSSMKGSKGKRKSSVSLSETDNGKNSEAAEVAKLERLFRYCIIHWRKLSTKPVSQRGPLLQFIYKSLAAAGFFGLGTASLVVAFFIYDAYTYTDIVQHADIPVSEAALSPKRGGPKNLPIAEVLVDDDDCPENTAQKSKPKLVILGTGWASVALLKQLNAGDYHVTVVSPENHFLFTPMLPSATVGTLEFRSLVEPVRRIVHRVHGHFLKAEAEDIDFSEKLVEVSQVSPNGEKKHFYLPYDKLVIGVGCTTNPHGVKGLENCNFLKSIRDAREIKNKVLHNLELACLPTTSDEERRRLLSFVVSGGGPTGVEFAAELYDMLNEDLLRSFPRILRNEISVHVIQSRGHILNTYDEALSKYAEERFAKDDVNVMTNSRVLEVQPDKIIFSQKEEGKVVTKELPMGFCLWSTGVAQTEFCKKIAAKLGDAQTNLHALETDTHLRLVGAPLGDVYAVGDCSTVQNNIADHLVTFLRTMAWEKGKDPQKVHLTFSEWRNVAQRVRQRFPQAAGHLKRVDKLFEQYDKDKSGTLDFNELHELLVQIDSKLTSLPATAQRANQQGQYLGRKFNKIADALPGLRANEIDYGDLDEAVYKAFQYHHLGSLAYVGNAAIFDFEGMGFKGGILAVYLWRSIYFAQSVSLRTRLLLAMDWSKRAMFGRGESPDLADMIRQAMLTKLQT</sequence>
<dbReference type="GO" id="GO:0034087">
    <property type="term" value="P:establishment of mitotic sister chromatid cohesion"/>
    <property type="evidence" value="ECO:0007669"/>
    <property type="project" value="TreeGrafter"/>
</dbReference>
<dbReference type="GO" id="GO:0140588">
    <property type="term" value="P:chromatin looping"/>
    <property type="evidence" value="ECO:0007669"/>
    <property type="project" value="InterPro"/>
</dbReference>
<dbReference type="Gene3D" id="1.25.10.10">
    <property type="entry name" value="Leucine-rich Repeat Variant"/>
    <property type="match status" value="1"/>
</dbReference>
<dbReference type="InterPro" id="IPR016024">
    <property type="entry name" value="ARM-type_fold"/>
</dbReference>
<dbReference type="InterPro" id="IPR023753">
    <property type="entry name" value="FAD/NAD-binding_dom"/>
</dbReference>
<dbReference type="SUPFAM" id="SSF48371">
    <property type="entry name" value="ARM repeat"/>
    <property type="match status" value="1"/>
</dbReference>
<dbReference type="OrthoDB" id="5376590at2759"/>
<dbReference type="EMBL" id="LCWF01000159">
    <property type="protein sequence ID" value="KKY16613.1"/>
    <property type="molecule type" value="Genomic_DNA"/>
</dbReference>
<dbReference type="SUPFAM" id="SSF51905">
    <property type="entry name" value="FAD/NAD(P)-binding domain"/>
    <property type="match status" value="2"/>
</dbReference>
<accession>A0A0G2FXV9</accession>